<dbReference type="Pfam" id="PF07282">
    <property type="entry name" value="Cas12f1-like_TNB"/>
    <property type="match status" value="1"/>
</dbReference>
<dbReference type="GO" id="GO:0003677">
    <property type="term" value="F:DNA binding"/>
    <property type="evidence" value="ECO:0007669"/>
    <property type="project" value="UniProtKB-KW"/>
</dbReference>
<dbReference type="PANTHER" id="PTHR30405:SF25">
    <property type="entry name" value="RNA-GUIDED DNA ENDONUCLEASE INSQ-RELATED"/>
    <property type="match status" value="1"/>
</dbReference>
<comment type="similarity">
    <text evidence="2">In the N-terminal section; belongs to the transposase 2 family.</text>
</comment>
<dbReference type="GO" id="GO:0046872">
    <property type="term" value="F:metal ion binding"/>
    <property type="evidence" value="ECO:0007669"/>
    <property type="project" value="UniProtKB-KW"/>
</dbReference>
<evidence type="ECO:0000256" key="3">
    <source>
        <dbReference type="ARBA" id="ARBA00022578"/>
    </source>
</evidence>
<dbReference type="InterPro" id="IPR021027">
    <property type="entry name" value="Transposase_put_HTH"/>
</dbReference>
<dbReference type="NCBIfam" id="TIGR01766">
    <property type="entry name" value="IS200/IS605 family accessory protein TnpB-like domain"/>
    <property type="match status" value="1"/>
</dbReference>
<dbReference type="InterPro" id="IPR051399">
    <property type="entry name" value="RNA-guided_DNA_endo/Transpos"/>
</dbReference>
<proteinExistence type="inferred from homology"/>
<keyword evidence="12" id="KW-1185">Reference proteome</keyword>
<evidence type="ECO:0000259" key="10">
    <source>
        <dbReference type="Pfam" id="PF12323"/>
    </source>
</evidence>
<dbReference type="NCBIfam" id="NF038281">
    <property type="entry name" value="IS200_TnpB"/>
    <property type="match status" value="1"/>
</dbReference>
<feature type="domain" description="Cas12f1-like TNB" evidence="9">
    <location>
        <begin position="301"/>
        <end position="369"/>
    </location>
</feature>
<dbReference type="Pfam" id="PF12323">
    <property type="entry name" value="HTH_OrfB_IS605"/>
    <property type="match status" value="1"/>
</dbReference>
<gene>
    <name evidence="11" type="ORF">SAMN04244570_0551</name>
</gene>
<dbReference type="InterPro" id="IPR053522">
    <property type="entry name" value="RNA-guided_endonuclease_TnpB"/>
</dbReference>
<evidence type="ECO:0000256" key="7">
    <source>
        <dbReference type="ARBA" id="ARBA00023172"/>
    </source>
</evidence>
<keyword evidence="7" id="KW-0233">DNA recombination</keyword>
<reference evidence="12" key="1">
    <citation type="submission" date="2017-02" db="EMBL/GenBank/DDBJ databases">
        <authorList>
            <person name="Varghese N."/>
            <person name="Submissions S."/>
        </authorList>
    </citation>
    <scope>NUCLEOTIDE SEQUENCE [LARGE SCALE GENOMIC DNA]</scope>
    <source>
        <strain evidence="12">DSM 23966</strain>
    </source>
</reference>
<evidence type="ECO:0000256" key="2">
    <source>
        <dbReference type="ARBA" id="ARBA00011044"/>
    </source>
</evidence>
<feature type="domain" description="Transposase putative helix-turn-helix" evidence="10">
    <location>
        <begin position="1"/>
        <end position="48"/>
    </location>
</feature>
<keyword evidence="3" id="KW-0815">Transposition</keyword>
<evidence type="ECO:0000256" key="1">
    <source>
        <dbReference type="ARBA" id="ARBA00008761"/>
    </source>
</evidence>
<organism evidence="11 12">
    <name type="scientific">Sporosarcina newyorkensis</name>
    <dbReference type="NCBI Taxonomy" id="759851"/>
    <lineage>
        <taxon>Bacteria</taxon>
        <taxon>Bacillati</taxon>
        <taxon>Bacillota</taxon>
        <taxon>Bacilli</taxon>
        <taxon>Bacillales</taxon>
        <taxon>Caryophanaceae</taxon>
        <taxon>Sporosarcina</taxon>
    </lineage>
</organism>
<dbReference type="GO" id="GO:0006310">
    <property type="term" value="P:DNA recombination"/>
    <property type="evidence" value="ECO:0007669"/>
    <property type="project" value="UniProtKB-KW"/>
</dbReference>
<dbReference type="RefSeq" id="WP_078816487.1">
    <property type="nucleotide sequence ID" value="NZ_FUYJ01000001.1"/>
</dbReference>
<protein>
    <submittedName>
        <fullName evidence="11">Putative transposase</fullName>
    </submittedName>
</protein>
<keyword evidence="5" id="KW-0862">Zinc</keyword>
<dbReference type="Proteomes" id="UP000190042">
    <property type="component" value="Unassembled WGS sequence"/>
</dbReference>
<keyword evidence="6" id="KW-0238">DNA-binding</keyword>
<dbReference type="Pfam" id="PF01385">
    <property type="entry name" value="OrfB_IS605"/>
    <property type="match status" value="1"/>
</dbReference>
<keyword evidence="4" id="KW-0479">Metal-binding</keyword>
<evidence type="ECO:0000313" key="12">
    <source>
        <dbReference type="Proteomes" id="UP000190042"/>
    </source>
</evidence>
<evidence type="ECO:0000256" key="5">
    <source>
        <dbReference type="ARBA" id="ARBA00022833"/>
    </source>
</evidence>
<dbReference type="GO" id="GO:0032196">
    <property type="term" value="P:transposition"/>
    <property type="evidence" value="ECO:0007669"/>
    <property type="project" value="UniProtKB-KW"/>
</dbReference>
<comment type="similarity">
    <text evidence="1">In the C-terminal section; belongs to the transposase 35 family.</text>
</comment>
<evidence type="ECO:0000313" key="11">
    <source>
        <dbReference type="EMBL" id="SKA87707.1"/>
    </source>
</evidence>
<sequence>MLINKAYRFQIYPNKEQRILIAKTIGCSRFVFNYFLAKWDSTYKETGKGLSYTTCSAELTQLKKQERTIWLKEVDSISLQSSLKNLADAYTRLFKKQNKAPRFKSKNHEVQSYTTKQTNGNIAIVGNKIKLPKLGMIKFSRSREVKGRIMNATIRHTSSDNYFVSILVETEVQEVPKTNSSVGVDVGLKEFAVLSDGTVYNNPKYFRSLEKKLAKAQRILSRRRELAIKRKCKLSEARNYQKQRVKVARIQESIANKRKDYLHKLSTDIIKNHDVIGIEDLQITTMLKNQKLAKSISEVSWSQFRTMLEYKAKWYGKQIVVVGKTFPSSQLCSKCGDRNKDVKNLALREWSCLKCGSHHDRDLNASINLEKEANRLLTAGAAGIA</sequence>
<dbReference type="EMBL" id="FUYJ01000001">
    <property type="protein sequence ID" value="SKA87707.1"/>
    <property type="molecule type" value="Genomic_DNA"/>
</dbReference>
<feature type="domain" description="Probable transposase IS891/IS1136/IS1341" evidence="8">
    <location>
        <begin position="165"/>
        <end position="289"/>
    </location>
</feature>
<dbReference type="PANTHER" id="PTHR30405">
    <property type="entry name" value="TRANSPOSASE"/>
    <property type="match status" value="1"/>
</dbReference>
<dbReference type="AlphaFoldDB" id="A0A1T4XE79"/>
<evidence type="ECO:0000259" key="8">
    <source>
        <dbReference type="Pfam" id="PF01385"/>
    </source>
</evidence>
<dbReference type="InterPro" id="IPR001959">
    <property type="entry name" value="Transposase"/>
</dbReference>
<evidence type="ECO:0000256" key="4">
    <source>
        <dbReference type="ARBA" id="ARBA00022723"/>
    </source>
</evidence>
<accession>A0A1T4XE79</accession>
<dbReference type="NCBIfam" id="NF040570">
    <property type="entry name" value="guided_TnpB"/>
    <property type="match status" value="1"/>
</dbReference>
<dbReference type="InterPro" id="IPR010095">
    <property type="entry name" value="Cas12f1-like_TNB"/>
</dbReference>
<evidence type="ECO:0000259" key="9">
    <source>
        <dbReference type="Pfam" id="PF07282"/>
    </source>
</evidence>
<name>A0A1T4XE79_9BACL</name>
<evidence type="ECO:0000256" key="6">
    <source>
        <dbReference type="ARBA" id="ARBA00023125"/>
    </source>
</evidence>